<accession>A0AAD9DKC5</accession>
<dbReference type="Pfam" id="PF15002">
    <property type="entry name" value="ERK-JNK_inhib"/>
    <property type="match status" value="1"/>
</dbReference>
<protein>
    <submittedName>
        <fullName evidence="2">Uncharacterized protein</fullName>
    </submittedName>
</protein>
<dbReference type="Proteomes" id="UP001239994">
    <property type="component" value="Unassembled WGS sequence"/>
</dbReference>
<dbReference type="InterPro" id="IPR011989">
    <property type="entry name" value="ARM-like"/>
</dbReference>
<dbReference type="PANTHER" id="PTHR12044:SF14">
    <property type="entry name" value="MEIOTIC DOUBLE-STRANDED BREAK FORMATION PROTEIN 1"/>
    <property type="match status" value="1"/>
</dbReference>
<proteinExistence type="predicted"/>
<dbReference type="AlphaFoldDB" id="A0AAD9DKC5"/>
<feature type="region of interest" description="Disordered" evidence="1">
    <location>
        <begin position="803"/>
        <end position="831"/>
    </location>
</feature>
<dbReference type="EMBL" id="JAROKS010000026">
    <property type="protein sequence ID" value="KAK1785715.1"/>
    <property type="molecule type" value="Genomic_DNA"/>
</dbReference>
<dbReference type="GO" id="GO:0007127">
    <property type="term" value="P:meiosis I"/>
    <property type="evidence" value="ECO:0007669"/>
    <property type="project" value="TreeGrafter"/>
</dbReference>
<gene>
    <name evidence="2" type="ORF">P4O66_019060</name>
</gene>
<comment type="caution">
    <text evidence="2">The sequence shown here is derived from an EMBL/GenBank/DDBJ whole genome shotgun (WGS) entry which is preliminary data.</text>
</comment>
<dbReference type="Gene3D" id="1.25.10.10">
    <property type="entry name" value="Leucine-rich Repeat Variant"/>
    <property type="match status" value="1"/>
</dbReference>
<dbReference type="InterPro" id="IPR016024">
    <property type="entry name" value="ARM-type_fold"/>
</dbReference>
<evidence type="ECO:0000313" key="3">
    <source>
        <dbReference type="Proteomes" id="UP001239994"/>
    </source>
</evidence>
<dbReference type="SUPFAM" id="SSF48371">
    <property type="entry name" value="ARM repeat"/>
    <property type="match status" value="1"/>
</dbReference>
<keyword evidence="3" id="KW-1185">Reference proteome</keyword>
<name>A0AAD9DKC5_9TELE</name>
<evidence type="ECO:0000313" key="2">
    <source>
        <dbReference type="EMBL" id="KAK1785715.1"/>
    </source>
</evidence>
<sequence length="831" mass="92599">TVRRSVALTGVGELLKSAGVMREILEQDERLLLSGDESLQVASVQCVSSVLVHSPSQYCAPFIQADIPGIESLVRSLKAALKLSNLEVQKQGLRLLTTILERQPKGVRLFPTSPGFVGVAEVVVGGVASSCFQVATQATRAAAALLRLAEECVTEVNVRENVFKAPDKQNEDMMQSFCVHLLQCCDTVYIPTVTRVCERGPCPQVLQLLFSILSLQFSLCPALMPDFANKLGVEEVEYVLRECLPSLCCRVCEWPLMLSEARTVSQNTQYCLLHLLYLSLVHGDRLLPDATVFSSVVHFMFVMQEQCDSLPPSVLQSALYLLTATQDSSPDLDWTPLNSIIKTLSSSPFSFSLLSSPHPSLLRFIFRYPELAERFGARVLAGWLAGGSEPSLIRKEGCSHSDPEQNSVLLELLERNPPIAQTLLVRSVLLSLSLYHCTNPAALSMLLCNTGVMEVLESLLNVSQSSSLTPLSPPPPLLSCSLLLFSSVITLQHTHSTEVMLDVDFSSPVVCVSECGGLQRPLLPVDGSLYPLGYSGTVCLLSALQNLLLQHVVCQPWNLFLLYSLLNSGESLLLHPATLSLLTLLVRWSRGYIQWESDVACVCEAAERRGVKELGENTRHILKLLVTEGLLPKCVSDKRLFETKRKDQLNALKNLVELNDVNQQYKIIDIMLKGLFKVLEDSRAVLIAANMQPDDPFPLDDKIKEAYSHVVENTAFFGDVALRFPRIVHHYYDRNTEWGGLLRWGLRFCNQTGVFSGGAHQHVLTLMSQELGITEKSPDFTNPYRTERDDVLHTAEAFQKLLREEQKRRRKEEKRKEMRKGPRISRSRTEL</sequence>
<organism evidence="2 3">
    <name type="scientific">Electrophorus voltai</name>
    <dbReference type="NCBI Taxonomy" id="2609070"/>
    <lineage>
        <taxon>Eukaryota</taxon>
        <taxon>Metazoa</taxon>
        <taxon>Chordata</taxon>
        <taxon>Craniata</taxon>
        <taxon>Vertebrata</taxon>
        <taxon>Euteleostomi</taxon>
        <taxon>Actinopterygii</taxon>
        <taxon>Neopterygii</taxon>
        <taxon>Teleostei</taxon>
        <taxon>Ostariophysi</taxon>
        <taxon>Gymnotiformes</taxon>
        <taxon>Gymnotoidei</taxon>
        <taxon>Gymnotidae</taxon>
        <taxon>Electrophorus</taxon>
    </lineage>
</organism>
<evidence type="ECO:0000256" key="1">
    <source>
        <dbReference type="SAM" id="MobiDB-lite"/>
    </source>
</evidence>
<feature type="compositionally biased region" description="Basic residues" evidence="1">
    <location>
        <begin position="821"/>
        <end position="831"/>
    </location>
</feature>
<dbReference type="InterPro" id="IPR052133">
    <property type="entry name" value="Immune_Signaling-Apoptosis_Reg"/>
</dbReference>
<feature type="non-terminal residue" evidence="2">
    <location>
        <position position="831"/>
    </location>
</feature>
<dbReference type="PANTHER" id="PTHR12044">
    <property type="entry name" value="BCL2 INTERACTING MEDIATOR OF CELL DEATH"/>
    <property type="match status" value="1"/>
</dbReference>
<dbReference type="InterPro" id="IPR026321">
    <property type="entry name" value="CC134"/>
</dbReference>
<reference evidence="2" key="1">
    <citation type="submission" date="2023-03" db="EMBL/GenBank/DDBJ databases">
        <title>Electrophorus voltai genome.</title>
        <authorList>
            <person name="Bian C."/>
        </authorList>
    </citation>
    <scope>NUCLEOTIDE SEQUENCE</scope>
    <source>
        <strain evidence="2">CB-2022</strain>
        <tissue evidence="2">Muscle</tissue>
    </source>
</reference>